<name>A0AAW1Q6R9_9CHLO</name>
<reference evidence="11 12" key="1">
    <citation type="journal article" date="2024" name="Nat. Commun.">
        <title>Phylogenomics reveals the evolutionary origins of lichenization in chlorophyte algae.</title>
        <authorList>
            <person name="Puginier C."/>
            <person name="Libourel C."/>
            <person name="Otte J."/>
            <person name="Skaloud P."/>
            <person name="Haon M."/>
            <person name="Grisel S."/>
            <person name="Petersen M."/>
            <person name="Berrin J.G."/>
            <person name="Delaux P.M."/>
            <person name="Dal Grande F."/>
            <person name="Keller J."/>
        </authorList>
    </citation>
    <scope>NUCLEOTIDE SEQUENCE [LARGE SCALE GENOMIC DNA]</scope>
    <source>
        <strain evidence="11 12">SAG 2043</strain>
    </source>
</reference>
<feature type="transmembrane region" description="Helical" evidence="9">
    <location>
        <begin position="323"/>
        <end position="345"/>
    </location>
</feature>
<comment type="similarity">
    <text evidence="3">Belongs to the OST3/OST6 family.</text>
</comment>
<evidence type="ECO:0000256" key="5">
    <source>
        <dbReference type="ARBA" id="ARBA00022729"/>
    </source>
</evidence>
<keyword evidence="12" id="KW-1185">Reference proteome</keyword>
<protein>
    <recommendedName>
        <fullName evidence="13">Dolichyl-diphosphooligosaccharide--protein glycosyltransferase subunit 3</fullName>
    </recommendedName>
</protein>
<feature type="chain" id="PRO_5043889686" description="Dolichyl-diphosphooligosaccharide--protein glycosyltransferase subunit 3" evidence="10">
    <location>
        <begin position="24"/>
        <end position="357"/>
    </location>
</feature>
<comment type="function">
    <text evidence="1">Subunit of the oligosaccharyl transferase (OST) complex that catalyzes the initial transfer of a defined glycan (Glc(3)Man(9)GlcNAc(2) in eukaryotes) from the lipid carrier dolichol-pyrophosphate to an asparagine residue within an Asn-X-Ser/Thr consensus motif in nascent polypeptide chains, the first step in protein N-glycosylation. N-glycosylation occurs cotranslationally and the complex associates with the Sec61 complex at the channel-forming translocon complex that mediates protein translocation across the endoplasmic reticulum (ER). All subunits are required for a maximal enzyme activity.</text>
</comment>
<dbReference type="Gene3D" id="3.40.30.10">
    <property type="entry name" value="Glutaredoxin"/>
    <property type="match status" value="1"/>
</dbReference>
<keyword evidence="8 9" id="KW-0472">Membrane</keyword>
<evidence type="ECO:0000256" key="7">
    <source>
        <dbReference type="ARBA" id="ARBA00022989"/>
    </source>
</evidence>
<dbReference type="InterPro" id="IPR021149">
    <property type="entry name" value="OligosaccharylTrfase_OST3/OST6"/>
</dbReference>
<evidence type="ECO:0000313" key="12">
    <source>
        <dbReference type="Proteomes" id="UP001489004"/>
    </source>
</evidence>
<feature type="signal peptide" evidence="10">
    <location>
        <begin position="1"/>
        <end position="23"/>
    </location>
</feature>
<keyword evidence="7 9" id="KW-1133">Transmembrane helix</keyword>
<evidence type="ECO:0000256" key="9">
    <source>
        <dbReference type="SAM" id="Phobius"/>
    </source>
</evidence>
<dbReference type="PANTHER" id="PTHR12692">
    <property type="entry name" value="DOLICHYL-DIPHOSPHOOLIGOSACCHARIDE--PROTEIN GLYCOSYLTRANSFERASE-RELATED"/>
    <property type="match status" value="1"/>
</dbReference>
<evidence type="ECO:0000256" key="4">
    <source>
        <dbReference type="ARBA" id="ARBA00022692"/>
    </source>
</evidence>
<dbReference type="GO" id="GO:0018279">
    <property type="term" value="P:protein N-linked glycosylation via asparagine"/>
    <property type="evidence" value="ECO:0007669"/>
    <property type="project" value="TreeGrafter"/>
</dbReference>
<organism evidence="11 12">
    <name type="scientific">[Myrmecia] bisecta</name>
    <dbReference type="NCBI Taxonomy" id="41462"/>
    <lineage>
        <taxon>Eukaryota</taxon>
        <taxon>Viridiplantae</taxon>
        <taxon>Chlorophyta</taxon>
        <taxon>core chlorophytes</taxon>
        <taxon>Trebouxiophyceae</taxon>
        <taxon>Trebouxiales</taxon>
        <taxon>Trebouxiaceae</taxon>
        <taxon>Myrmecia</taxon>
    </lineage>
</organism>
<evidence type="ECO:0000256" key="1">
    <source>
        <dbReference type="ARBA" id="ARBA00002791"/>
    </source>
</evidence>
<keyword evidence="5 10" id="KW-0732">Signal</keyword>
<dbReference type="Pfam" id="PF04756">
    <property type="entry name" value="OST3_OST6"/>
    <property type="match status" value="1"/>
</dbReference>
<evidence type="ECO:0000256" key="10">
    <source>
        <dbReference type="SAM" id="SignalP"/>
    </source>
</evidence>
<comment type="subcellular location">
    <subcellularLocation>
        <location evidence="2">Endoplasmic reticulum membrane</location>
        <topology evidence="2">Multi-pass membrane protein</topology>
    </subcellularLocation>
</comment>
<gene>
    <name evidence="11" type="ORF">WJX72_003054</name>
</gene>
<feature type="transmembrane region" description="Helical" evidence="9">
    <location>
        <begin position="210"/>
        <end position="231"/>
    </location>
</feature>
<dbReference type="GO" id="GO:0008250">
    <property type="term" value="C:oligosaccharyltransferase complex"/>
    <property type="evidence" value="ECO:0007669"/>
    <property type="project" value="TreeGrafter"/>
</dbReference>
<accession>A0AAW1Q6R9</accession>
<feature type="transmembrane region" description="Helical" evidence="9">
    <location>
        <begin position="292"/>
        <end position="311"/>
    </location>
</feature>
<evidence type="ECO:0000256" key="2">
    <source>
        <dbReference type="ARBA" id="ARBA00004477"/>
    </source>
</evidence>
<evidence type="ECO:0000313" key="11">
    <source>
        <dbReference type="EMBL" id="KAK9816628.1"/>
    </source>
</evidence>
<sequence>MTSSGVTRSLLALLLLACGAGLGTDAKLKRSEPSLGDRENKVYELQHLQEAAKDGVIQFDDQLFSNYAGGRNRPYSLVFFLTAAHLLNKPNLHLRDLRAEFGFMADSYRKHHAGDADADPKLFFAEMEFMANQQVFQRLGINSLPHVFRLPPSTNVGKDGTIKLKDDDAMKHGDYSKYPWTADDFASFVLEKTGIPVGPIERPSLFKSPLFPFLALGFLGSAAYIGYNLYYAAFMKNLIIWVLGCLFVYWFSVSGGMHNIIRGVPMAYPDPESGKLVMFMNQGQSQLGAEGFIMGSLYTTCGLAAAAITYLCPKLKDPGQQRIACYVLLVTTLWCVTKIVSVYTWKTGYHLRWYLMR</sequence>
<evidence type="ECO:0000256" key="6">
    <source>
        <dbReference type="ARBA" id="ARBA00022824"/>
    </source>
</evidence>
<evidence type="ECO:0000256" key="8">
    <source>
        <dbReference type="ARBA" id="ARBA00023136"/>
    </source>
</evidence>
<keyword evidence="6" id="KW-0256">Endoplasmic reticulum</keyword>
<keyword evidence="4 9" id="KW-0812">Transmembrane</keyword>
<dbReference type="PANTHER" id="PTHR12692:SF0">
    <property type="entry name" value="GH11935P"/>
    <property type="match status" value="1"/>
</dbReference>
<proteinExistence type="inferred from homology"/>
<dbReference type="EMBL" id="JALJOR010000005">
    <property type="protein sequence ID" value="KAK9816628.1"/>
    <property type="molecule type" value="Genomic_DNA"/>
</dbReference>
<evidence type="ECO:0000256" key="3">
    <source>
        <dbReference type="ARBA" id="ARBA00009561"/>
    </source>
</evidence>
<dbReference type="Proteomes" id="UP001489004">
    <property type="component" value="Unassembled WGS sequence"/>
</dbReference>
<comment type="caution">
    <text evidence="11">The sequence shown here is derived from an EMBL/GenBank/DDBJ whole genome shotgun (WGS) entry which is preliminary data.</text>
</comment>
<feature type="transmembrane region" description="Helical" evidence="9">
    <location>
        <begin position="238"/>
        <end position="261"/>
    </location>
</feature>
<dbReference type="AlphaFoldDB" id="A0AAW1Q6R9"/>
<evidence type="ECO:0008006" key="13">
    <source>
        <dbReference type="Google" id="ProtNLM"/>
    </source>
</evidence>